<dbReference type="Pfam" id="PF00009">
    <property type="entry name" value="GTP_EFTU"/>
    <property type="match status" value="1"/>
</dbReference>
<feature type="domain" description="Tr-type G" evidence="8">
    <location>
        <begin position="8"/>
        <end position="282"/>
    </location>
</feature>
<dbReference type="NCBIfam" id="TIGR00484">
    <property type="entry name" value="EF-G"/>
    <property type="match status" value="1"/>
</dbReference>
<gene>
    <name evidence="6" type="primary">fusA</name>
    <name evidence="9" type="ORF">AUK40_00095</name>
</gene>
<dbReference type="Pfam" id="PF00679">
    <property type="entry name" value="EFG_C"/>
    <property type="match status" value="1"/>
</dbReference>
<dbReference type="NCBIfam" id="TIGR00231">
    <property type="entry name" value="small_GTP"/>
    <property type="match status" value="1"/>
</dbReference>
<keyword evidence="4 6" id="KW-0648">Protein biosynthesis</keyword>
<organism evidence="9 10">
    <name type="scientific">Candidatus Wirthbacteria bacterium CG2_30_54_11</name>
    <dbReference type="NCBI Taxonomy" id="1817892"/>
    <lineage>
        <taxon>Bacteria</taxon>
        <taxon>Candidatus Wirthbacteria</taxon>
    </lineage>
</organism>
<dbReference type="FunFam" id="3.40.50.300:FF:000029">
    <property type="entry name" value="Elongation factor G"/>
    <property type="match status" value="1"/>
</dbReference>
<dbReference type="InterPro" id="IPR000640">
    <property type="entry name" value="EFG_V-like"/>
</dbReference>
<dbReference type="CDD" id="cd01434">
    <property type="entry name" value="EFG_mtEFG1_IV"/>
    <property type="match status" value="1"/>
</dbReference>
<dbReference type="Pfam" id="PF03764">
    <property type="entry name" value="EFG_IV"/>
    <property type="match status" value="1"/>
</dbReference>
<dbReference type="GO" id="GO:0003924">
    <property type="term" value="F:GTPase activity"/>
    <property type="evidence" value="ECO:0007669"/>
    <property type="project" value="InterPro"/>
</dbReference>
<comment type="function">
    <text evidence="6">Catalyzes the GTP-dependent ribosomal translocation step during translation elongation. During this step, the ribosome changes from the pre-translocational (PRE) to the post-translocational (POST) state as the newly formed A-site-bound peptidyl-tRNA and P-site-bound deacylated tRNA move to the P and E sites, respectively. Catalyzes the coordinated movement of the two tRNA molecules, the mRNA and conformational changes in the ribosome.</text>
</comment>
<name>A0A1J5JAN0_9BACT</name>
<dbReference type="InterPro" id="IPR005225">
    <property type="entry name" value="Small_GTP-bd"/>
</dbReference>
<dbReference type="InterPro" id="IPR000795">
    <property type="entry name" value="T_Tr_GTP-bd_dom"/>
</dbReference>
<accession>A0A1J5JAN0</accession>
<dbReference type="EMBL" id="MNZT01000001">
    <property type="protein sequence ID" value="OIQ00561.1"/>
    <property type="molecule type" value="Genomic_DNA"/>
</dbReference>
<evidence type="ECO:0000256" key="3">
    <source>
        <dbReference type="ARBA" id="ARBA00022768"/>
    </source>
</evidence>
<keyword evidence="5 6" id="KW-0342">GTP-binding</keyword>
<dbReference type="NCBIfam" id="NF009379">
    <property type="entry name" value="PRK12740.1-3"/>
    <property type="match status" value="1"/>
</dbReference>
<dbReference type="InterPro" id="IPR020568">
    <property type="entry name" value="Ribosomal_Su5_D2-typ_SF"/>
</dbReference>
<feature type="binding site" evidence="6">
    <location>
        <begin position="81"/>
        <end position="85"/>
    </location>
    <ligand>
        <name>GTP</name>
        <dbReference type="ChEBI" id="CHEBI:37565"/>
    </ligand>
</feature>
<evidence type="ECO:0000313" key="10">
    <source>
        <dbReference type="Proteomes" id="UP000183245"/>
    </source>
</evidence>
<dbReference type="CDD" id="cd01886">
    <property type="entry name" value="EF-G"/>
    <property type="match status" value="1"/>
</dbReference>
<dbReference type="HAMAP" id="MF_00054_B">
    <property type="entry name" value="EF_G_EF_2_B"/>
    <property type="match status" value="1"/>
</dbReference>
<dbReference type="SUPFAM" id="SSF54980">
    <property type="entry name" value="EF-G C-terminal domain-like"/>
    <property type="match status" value="2"/>
</dbReference>
<sequence length="695" mass="76511">MPKHYPLDKIRNIGIIAHIDAGKTTTTERILFYTGKTYKIGEVHDGAAVMDWMEQERERGITITSAATTCFWQDCRINIIDTPGHVDFTAEVERSLRVLDGGVVVFDGVSGVEPQSETVWRQADKYHVPRMCFINKLDRMGADFYKDVVMIKERLGANAVALQLPIGIEDNYKGFVDLITMEATVYTDDLGKVHEESAIPADMEAKAKEYHEKLLEAAAEQDDALMEKYLSGAELSQDEIRAAIRKGTIANTLVPVLNGSSLRNKGVQPLLDAVVAYLPSPLNLPPVSGTHPKTGEEMKRSTGEDQPFSALAFKIVTDPFVGRLTYARVYSGKLAAGSYIYNSAKGQKERVSRLVLMHANTREEITEIEAGNICGIVGLKATTTGDTLCDEKAPILLENIVFPEPVIDMAVEPKTKGDQEKLGFALGKMLEEDPTFRVKTDQETGQTVISGMGELHLDIIIDRIRREFKVESNVGKPQVAFKEAITAEAKEIEGKFIRQSGGHGQYGHVVVNIEPLEGHTGFEFVNKVVGGVIPKEFISACEKGFKEAMVSGVIAGYPLEGVKITLFDGSYHDVDSSEMAFKIAASMALKEAVRQASPCLLEPVMKLEVVTPEDFLGDVIGDLNSRRGQVLGTEPRGNAQAIKARVPLREMFGYATQLRSMTQGRASFTMEFDRYEQLPAHVAEEIISSRQGKSK</sequence>
<dbReference type="SMART" id="SM00889">
    <property type="entry name" value="EFG_IV"/>
    <property type="match status" value="1"/>
</dbReference>
<dbReference type="SMART" id="SM00838">
    <property type="entry name" value="EFG_C"/>
    <property type="match status" value="1"/>
</dbReference>
<dbReference type="InterPro" id="IPR009000">
    <property type="entry name" value="Transl_B-barrel_sf"/>
</dbReference>
<dbReference type="Proteomes" id="UP000183245">
    <property type="component" value="Unassembled WGS sequence"/>
</dbReference>
<dbReference type="Gene3D" id="3.30.230.10">
    <property type="match status" value="1"/>
</dbReference>
<feature type="binding site" evidence="6">
    <location>
        <begin position="135"/>
        <end position="138"/>
    </location>
    <ligand>
        <name>GTP</name>
        <dbReference type="ChEBI" id="CHEBI:37565"/>
    </ligand>
</feature>
<evidence type="ECO:0000256" key="2">
    <source>
        <dbReference type="ARBA" id="ARBA00022741"/>
    </source>
</evidence>
<dbReference type="InterPro" id="IPR005517">
    <property type="entry name" value="Transl_elong_EFG/EF2_IV"/>
</dbReference>
<proteinExistence type="inferred from homology"/>
<dbReference type="FunFam" id="2.40.30.10:FF:000006">
    <property type="entry name" value="Elongation factor G"/>
    <property type="match status" value="1"/>
</dbReference>
<dbReference type="PROSITE" id="PS00301">
    <property type="entry name" value="G_TR_1"/>
    <property type="match status" value="1"/>
</dbReference>
<dbReference type="PANTHER" id="PTHR43261:SF1">
    <property type="entry name" value="RIBOSOME-RELEASING FACTOR 2, MITOCHONDRIAL"/>
    <property type="match status" value="1"/>
</dbReference>
<dbReference type="InterPro" id="IPR004540">
    <property type="entry name" value="Transl_elong_EFG/EF2"/>
</dbReference>
<dbReference type="Gene3D" id="3.30.70.870">
    <property type="entry name" value="Elongation Factor G (Translational Gtpase), domain 3"/>
    <property type="match status" value="1"/>
</dbReference>
<dbReference type="GO" id="GO:0003746">
    <property type="term" value="F:translation elongation factor activity"/>
    <property type="evidence" value="ECO:0007669"/>
    <property type="project" value="UniProtKB-UniRule"/>
</dbReference>
<dbReference type="SUPFAM" id="SSF52540">
    <property type="entry name" value="P-loop containing nucleoside triphosphate hydrolases"/>
    <property type="match status" value="1"/>
</dbReference>
<evidence type="ECO:0000256" key="4">
    <source>
        <dbReference type="ARBA" id="ARBA00022917"/>
    </source>
</evidence>
<comment type="similarity">
    <text evidence="1 6">Belongs to the TRAFAC class translation factor GTPase superfamily. Classic translation factor GTPase family. EF-G/EF-2 subfamily.</text>
</comment>
<dbReference type="InterPro" id="IPR041095">
    <property type="entry name" value="EFG_II"/>
</dbReference>
<dbReference type="SUPFAM" id="SSF54211">
    <property type="entry name" value="Ribosomal protein S5 domain 2-like"/>
    <property type="match status" value="1"/>
</dbReference>
<dbReference type="Pfam" id="PF03144">
    <property type="entry name" value="GTP_EFTU_D2"/>
    <property type="match status" value="1"/>
</dbReference>
<dbReference type="InterPro" id="IPR047872">
    <property type="entry name" value="EFG_IV"/>
</dbReference>
<dbReference type="FunFam" id="3.30.70.240:FF:000001">
    <property type="entry name" value="Elongation factor G"/>
    <property type="match status" value="1"/>
</dbReference>
<dbReference type="PANTHER" id="PTHR43261">
    <property type="entry name" value="TRANSLATION ELONGATION FACTOR G-RELATED"/>
    <property type="match status" value="1"/>
</dbReference>
<dbReference type="CDD" id="cd03713">
    <property type="entry name" value="EFG_mtEFG_C"/>
    <property type="match status" value="1"/>
</dbReference>
<evidence type="ECO:0000256" key="5">
    <source>
        <dbReference type="ARBA" id="ARBA00023134"/>
    </source>
</evidence>
<dbReference type="SUPFAM" id="SSF50447">
    <property type="entry name" value="Translation proteins"/>
    <property type="match status" value="1"/>
</dbReference>
<comment type="caution">
    <text evidence="9">The sequence shown here is derived from an EMBL/GenBank/DDBJ whole genome shotgun (WGS) entry which is preliminary data.</text>
</comment>
<dbReference type="Gene3D" id="3.30.70.240">
    <property type="match status" value="1"/>
</dbReference>
<protein>
    <recommendedName>
        <fullName evidence="6 7">Elongation factor G</fullName>
        <shortName evidence="6">EF-G</shortName>
    </recommendedName>
</protein>
<dbReference type="STRING" id="1817892.AUK40_00095"/>
<evidence type="ECO:0000256" key="6">
    <source>
        <dbReference type="HAMAP-Rule" id="MF_00054"/>
    </source>
</evidence>
<keyword evidence="3 6" id="KW-0251">Elongation factor</keyword>
<dbReference type="InterPro" id="IPR031157">
    <property type="entry name" value="G_TR_CS"/>
</dbReference>
<dbReference type="CDD" id="cd16262">
    <property type="entry name" value="EFG_III"/>
    <property type="match status" value="1"/>
</dbReference>
<dbReference type="InterPro" id="IPR009022">
    <property type="entry name" value="EFG_III"/>
</dbReference>
<dbReference type="InterPro" id="IPR004161">
    <property type="entry name" value="EFTu-like_2"/>
</dbReference>
<evidence type="ECO:0000256" key="1">
    <source>
        <dbReference type="ARBA" id="ARBA00005870"/>
    </source>
</evidence>
<evidence type="ECO:0000313" key="9">
    <source>
        <dbReference type="EMBL" id="OIQ00561.1"/>
    </source>
</evidence>
<dbReference type="GO" id="GO:0032790">
    <property type="term" value="P:ribosome disassembly"/>
    <property type="evidence" value="ECO:0007669"/>
    <property type="project" value="TreeGrafter"/>
</dbReference>
<dbReference type="CDD" id="cd04088">
    <property type="entry name" value="EFG_mtEFG_II"/>
    <property type="match status" value="1"/>
</dbReference>
<dbReference type="NCBIfam" id="NF009381">
    <property type="entry name" value="PRK12740.1-5"/>
    <property type="match status" value="1"/>
</dbReference>
<dbReference type="GO" id="GO:0005525">
    <property type="term" value="F:GTP binding"/>
    <property type="evidence" value="ECO:0007669"/>
    <property type="project" value="UniProtKB-UniRule"/>
</dbReference>
<dbReference type="FunFam" id="3.30.70.870:FF:000001">
    <property type="entry name" value="Elongation factor G"/>
    <property type="match status" value="1"/>
</dbReference>
<dbReference type="InterPro" id="IPR014721">
    <property type="entry name" value="Ribsml_uS5_D2-typ_fold_subgr"/>
</dbReference>
<dbReference type="GO" id="GO:0005737">
    <property type="term" value="C:cytoplasm"/>
    <property type="evidence" value="ECO:0007669"/>
    <property type="project" value="UniProtKB-SubCell"/>
</dbReference>
<reference evidence="9 10" key="1">
    <citation type="journal article" date="2016" name="Environ. Microbiol.">
        <title>Genomic resolution of a cold subsurface aquifer community provides metabolic insights for novel microbes adapted to high CO concentrations.</title>
        <authorList>
            <person name="Probst A.J."/>
            <person name="Castelle C.J."/>
            <person name="Singh A."/>
            <person name="Brown C.T."/>
            <person name="Anantharaman K."/>
            <person name="Sharon I."/>
            <person name="Hug L.A."/>
            <person name="Burstein D."/>
            <person name="Emerson J.B."/>
            <person name="Thomas B.C."/>
            <person name="Banfield J.F."/>
        </authorList>
    </citation>
    <scope>NUCLEOTIDE SEQUENCE [LARGE SCALE GENOMIC DNA]</scope>
    <source>
        <strain evidence="9">CG2_30_54_11</strain>
    </source>
</reference>
<dbReference type="PROSITE" id="PS51722">
    <property type="entry name" value="G_TR_2"/>
    <property type="match status" value="1"/>
</dbReference>
<keyword evidence="2 6" id="KW-0547">Nucleotide-binding</keyword>
<dbReference type="Gene3D" id="2.40.30.10">
    <property type="entry name" value="Translation factors"/>
    <property type="match status" value="1"/>
</dbReference>
<dbReference type="FunFam" id="3.30.230.10:FF:000003">
    <property type="entry name" value="Elongation factor G"/>
    <property type="match status" value="1"/>
</dbReference>
<comment type="subcellular location">
    <subcellularLocation>
        <location evidence="6">Cytoplasm</location>
    </subcellularLocation>
</comment>
<dbReference type="InterPro" id="IPR035647">
    <property type="entry name" value="EFG_III/V"/>
</dbReference>
<dbReference type="InterPro" id="IPR035649">
    <property type="entry name" value="EFG_V"/>
</dbReference>
<feature type="binding site" evidence="6">
    <location>
        <begin position="17"/>
        <end position="24"/>
    </location>
    <ligand>
        <name>GTP</name>
        <dbReference type="ChEBI" id="CHEBI:37565"/>
    </ligand>
</feature>
<dbReference type="PRINTS" id="PR00315">
    <property type="entry name" value="ELONGATNFCT"/>
</dbReference>
<dbReference type="Pfam" id="PF14492">
    <property type="entry name" value="EFG_III"/>
    <property type="match status" value="1"/>
</dbReference>
<dbReference type="AlphaFoldDB" id="A0A1J5JAN0"/>
<evidence type="ECO:0000256" key="7">
    <source>
        <dbReference type="NCBIfam" id="TIGR00484"/>
    </source>
</evidence>
<evidence type="ECO:0000259" key="8">
    <source>
        <dbReference type="PROSITE" id="PS51722"/>
    </source>
</evidence>
<dbReference type="InterPro" id="IPR027417">
    <property type="entry name" value="P-loop_NTPase"/>
</dbReference>
<keyword evidence="6" id="KW-0963">Cytoplasm</keyword>
<dbReference type="Gene3D" id="3.40.50.300">
    <property type="entry name" value="P-loop containing nucleotide triphosphate hydrolases"/>
    <property type="match status" value="1"/>
</dbReference>